<dbReference type="PANTHER" id="PTHR13360">
    <property type="entry name" value="ACTIVATING SIGNAL COINTEGRATOR 1 COMPLEX SUBUNIT 1"/>
    <property type="match status" value="1"/>
</dbReference>
<name>A0ABR0BUZ1_PURLI</name>
<dbReference type="EMBL" id="JAWRVI010000029">
    <property type="protein sequence ID" value="KAK4087851.1"/>
    <property type="molecule type" value="Genomic_DNA"/>
</dbReference>
<feature type="region of interest" description="Disordered" evidence="2">
    <location>
        <begin position="335"/>
        <end position="399"/>
    </location>
</feature>
<evidence type="ECO:0000313" key="5">
    <source>
        <dbReference type="Proteomes" id="UP001287286"/>
    </source>
</evidence>
<feature type="domain" description="A-kinase anchor protein 7-like phosphoesterase" evidence="3">
    <location>
        <begin position="7"/>
        <end position="233"/>
    </location>
</feature>
<proteinExistence type="predicted"/>
<dbReference type="Gene3D" id="3.90.1140.10">
    <property type="entry name" value="Cyclic phosphodiesterase"/>
    <property type="match status" value="1"/>
</dbReference>
<feature type="compositionally biased region" description="Basic and acidic residues" evidence="2">
    <location>
        <begin position="359"/>
        <end position="372"/>
    </location>
</feature>
<evidence type="ECO:0000313" key="4">
    <source>
        <dbReference type="EMBL" id="KAK4087851.1"/>
    </source>
</evidence>
<dbReference type="Proteomes" id="UP001287286">
    <property type="component" value="Unassembled WGS sequence"/>
</dbReference>
<keyword evidence="5" id="KW-1185">Reference proteome</keyword>
<feature type="region of interest" description="Disordered" evidence="2">
    <location>
        <begin position="233"/>
        <end position="319"/>
    </location>
</feature>
<gene>
    <name evidence="4" type="ORF">Purlil1_7908</name>
</gene>
<feature type="compositionally biased region" description="Low complexity" evidence="2">
    <location>
        <begin position="682"/>
        <end position="710"/>
    </location>
</feature>
<organism evidence="4 5">
    <name type="scientific">Purpureocillium lilacinum</name>
    <name type="common">Paecilomyces lilacinus</name>
    <dbReference type="NCBI Taxonomy" id="33203"/>
    <lineage>
        <taxon>Eukaryota</taxon>
        <taxon>Fungi</taxon>
        <taxon>Dikarya</taxon>
        <taxon>Ascomycota</taxon>
        <taxon>Pezizomycotina</taxon>
        <taxon>Sordariomycetes</taxon>
        <taxon>Hypocreomycetidae</taxon>
        <taxon>Hypocreales</taxon>
        <taxon>Ophiocordycipitaceae</taxon>
        <taxon>Purpureocillium</taxon>
    </lineage>
</organism>
<feature type="compositionally biased region" description="Gly residues" evidence="2">
    <location>
        <begin position="340"/>
        <end position="356"/>
    </location>
</feature>
<feature type="compositionally biased region" description="Basic and acidic residues" evidence="2">
    <location>
        <begin position="390"/>
        <end position="399"/>
    </location>
</feature>
<comment type="caution">
    <text evidence="4">The sequence shown here is derived from an EMBL/GenBank/DDBJ whole genome shotgun (WGS) entry which is preliminary data.</text>
</comment>
<evidence type="ECO:0000256" key="1">
    <source>
        <dbReference type="SAM" id="Coils"/>
    </source>
</evidence>
<accession>A0ABR0BUZ1</accession>
<keyword evidence="1" id="KW-0175">Coiled coil</keyword>
<feature type="compositionally biased region" description="Polar residues" evidence="2">
    <location>
        <begin position="259"/>
        <end position="268"/>
    </location>
</feature>
<dbReference type="PANTHER" id="PTHR13360:SF1">
    <property type="entry name" value="ACTIVATING SIGNAL COINTEGRATOR 1 COMPLEX SUBUNIT 1"/>
    <property type="match status" value="1"/>
</dbReference>
<feature type="coiled-coil region" evidence="1">
    <location>
        <begin position="399"/>
        <end position="433"/>
    </location>
</feature>
<protein>
    <recommendedName>
        <fullName evidence="3">A-kinase anchor protein 7-like phosphoesterase domain-containing protein</fullName>
    </recommendedName>
</protein>
<feature type="region of interest" description="Disordered" evidence="2">
    <location>
        <begin position="88"/>
        <end position="114"/>
    </location>
</feature>
<sequence length="809" mass="87535">MPPKPAPTHFLCIPLASPQLARAWASFRADVTSPNSFALPEDAVRPLGTLHLTLGVMSLKQDGVDKAAEVLRSLRPRELLAELRASKTTTTSPLALPPNAQPAPAATAAAGEGGGGGSIAVSLRGLHAMQAPHKTSVLYAPPTDEEGLLYPFCERLRAPFREAGLMEDEGRPMLLHATMVNTIYVKGARGGGRRSRERMMLDARDVLARYDDFEWVEGLPVTRIAVCRMGAKKVEGSDDDEASRGAATTDETLPRLDDTTTITKTPHSMHTPEKRRGGSHVLRTGPAHSSGRHGTGGAGSSANNASSGTGSGNLPALPPRAAMVNSNVATADDAQEVANNGGGPSGGGGSGSGGGVSLSDRRDKDKDKDKDGGGGGRPNSSTGHYGGRGGSDKHARDAANLHREQLRERDEKIAALEAEMALMESEFHRELDKLSQNESETATFWQAKHSALNQQFLRTDTELRLLRAEVDVREAERAELRQGWEVLRRELRERDEEVRSLRGQIRGLKEFVSTSTRTGSQTSDEVFGDGMARLGNGLQNWVIMHFRKAKLDLTKVDEATLAELSELVPMYEDLVLTSKVHLLQSLVSRILVEMVFDAYFVGLSTEQTRSFRQMEDLLCSFSASDEAVNQWRSSTLALLRRDPHQMLHDETSSFVEAVIARVNRLLDAIAPSGPPSEPNNPSPSATGSSPGVSNSNTTNNNSKPSSSSSSARDSALRVLVNNSVELARLLVVQKAVLRVHMPVVLPHQRVLFEPETMEDVGGEDEDALARREIWCVVFPGVIKHGDENGGQMQFRNVIAKARVLCSPEE</sequence>
<dbReference type="InterPro" id="IPR009210">
    <property type="entry name" value="ASCC1"/>
</dbReference>
<feature type="compositionally biased region" description="Pro residues" evidence="2">
    <location>
        <begin position="672"/>
        <end position="681"/>
    </location>
</feature>
<feature type="region of interest" description="Disordered" evidence="2">
    <location>
        <begin position="669"/>
        <end position="712"/>
    </location>
</feature>
<dbReference type="Pfam" id="PF10469">
    <property type="entry name" value="AKAP7_NLS"/>
    <property type="match status" value="1"/>
</dbReference>
<evidence type="ECO:0000256" key="2">
    <source>
        <dbReference type="SAM" id="MobiDB-lite"/>
    </source>
</evidence>
<evidence type="ECO:0000259" key="3">
    <source>
        <dbReference type="Pfam" id="PF10469"/>
    </source>
</evidence>
<dbReference type="InterPro" id="IPR019510">
    <property type="entry name" value="AKAP7-like_phosphoesterase"/>
</dbReference>
<reference evidence="4 5" key="1">
    <citation type="journal article" date="2024" name="Microbiol. Resour. Announc.">
        <title>Genome annotations for the ascomycete fungi Trichoderma harzianum, Trichoderma aggressivum, and Purpureocillium lilacinum.</title>
        <authorList>
            <person name="Beijen E.P.W."/>
            <person name="Ohm R.A."/>
        </authorList>
    </citation>
    <scope>NUCLEOTIDE SEQUENCE [LARGE SCALE GENOMIC DNA]</scope>
    <source>
        <strain evidence="4 5">CBS 150709</strain>
    </source>
</reference>